<dbReference type="InterPro" id="IPR056792">
    <property type="entry name" value="PRC_RimM"/>
</dbReference>
<reference evidence="8 9" key="1">
    <citation type="submission" date="2020-08" db="EMBL/GenBank/DDBJ databases">
        <title>Functional genomics of gut bacteria from endangered species of beetles.</title>
        <authorList>
            <person name="Carlos-Shanley C."/>
        </authorList>
    </citation>
    <scope>NUCLEOTIDE SEQUENCE [LARGE SCALE GENOMIC DNA]</scope>
    <source>
        <strain evidence="8 9">S00070</strain>
    </source>
</reference>
<comment type="subcellular location">
    <subcellularLocation>
        <location evidence="5">Cytoplasm</location>
    </subcellularLocation>
</comment>
<dbReference type="AlphaFoldDB" id="A0A841EW03"/>
<accession>A0A841EW03</accession>
<dbReference type="Gene3D" id="2.40.30.60">
    <property type="entry name" value="RimM"/>
    <property type="match status" value="1"/>
</dbReference>
<name>A0A841EW03_9BACT</name>
<dbReference type="SUPFAM" id="SSF50447">
    <property type="entry name" value="Translation proteins"/>
    <property type="match status" value="1"/>
</dbReference>
<evidence type="ECO:0000259" key="7">
    <source>
        <dbReference type="Pfam" id="PF24986"/>
    </source>
</evidence>
<comment type="subunit">
    <text evidence="5">Binds ribosomal protein uS19.</text>
</comment>
<dbReference type="SUPFAM" id="SSF50346">
    <property type="entry name" value="PRC-barrel domain"/>
    <property type="match status" value="1"/>
</dbReference>
<dbReference type="Gene3D" id="2.30.30.240">
    <property type="entry name" value="PRC-barrel domain"/>
    <property type="match status" value="1"/>
</dbReference>
<gene>
    <name evidence="5" type="primary">rimM</name>
    <name evidence="8" type="ORF">HNP25_003488</name>
</gene>
<dbReference type="InterPro" id="IPR036976">
    <property type="entry name" value="RimM_N_sf"/>
</dbReference>
<keyword evidence="1 5" id="KW-0963">Cytoplasm</keyword>
<keyword evidence="3 5" id="KW-0698">rRNA processing</keyword>
<evidence type="ECO:0000313" key="9">
    <source>
        <dbReference type="Proteomes" id="UP000524404"/>
    </source>
</evidence>
<dbReference type="Pfam" id="PF24986">
    <property type="entry name" value="PRC_RimM"/>
    <property type="match status" value="1"/>
</dbReference>
<comment type="function">
    <text evidence="5">An accessory protein needed during the final step in the assembly of 30S ribosomal subunit, possibly for assembly of the head region. Essential for efficient processing of 16S rRNA. May be needed both before and after RbfA during the maturation of 16S rRNA. It has affinity for free ribosomal 30S subunits but not for 70S ribosomes.</text>
</comment>
<dbReference type="Pfam" id="PF01782">
    <property type="entry name" value="RimM"/>
    <property type="match status" value="1"/>
</dbReference>
<evidence type="ECO:0000256" key="1">
    <source>
        <dbReference type="ARBA" id="ARBA00022490"/>
    </source>
</evidence>
<dbReference type="HAMAP" id="MF_00014">
    <property type="entry name" value="Ribosome_mat_RimM"/>
    <property type="match status" value="1"/>
</dbReference>
<dbReference type="GO" id="GO:0005737">
    <property type="term" value="C:cytoplasm"/>
    <property type="evidence" value="ECO:0007669"/>
    <property type="project" value="UniProtKB-SubCell"/>
</dbReference>
<proteinExistence type="inferred from homology"/>
<dbReference type="GO" id="GO:0006364">
    <property type="term" value="P:rRNA processing"/>
    <property type="evidence" value="ECO:0007669"/>
    <property type="project" value="UniProtKB-UniRule"/>
</dbReference>
<dbReference type="InterPro" id="IPR009000">
    <property type="entry name" value="Transl_B-barrel_sf"/>
</dbReference>
<dbReference type="InterPro" id="IPR002676">
    <property type="entry name" value="RimM_N"/>
</dbReference>
<dbReference type="PANTHER" id="PTHR33692:SF1">
    <property type="entry name" value="RIBOSOME MATURATION FACTOR RIMM"/>
    <property type="match status" value="1"/>
</dbReference>
<dbReference type="GO" id="GO:0042274">
    <property type="term" value="P:ribosomal small subunit biogenesis"/>
    <property type="evidence" value="ECO:0007669"/>
    <property type="project" value="UniProtKB-UniRule"/>
</dbReference>
<comment type="domain">
    <text evidence="5">The PRC barrel domain binds ribosomal protein uS19.</text>
</comment>
<dbReference type="RefSeq" id="WP_310587176.1">
    <property type="nucleotide sequence ID" value="NZ_JACHKT010000030.1"/>
</dbReference>
<evidence type="ECO:0000256" key="4">
    <source>
        <dbReference type="ARBA" id="ARBA00023186"/>
    </source>
</evidence>
<dbReference type="InterPro" id="IPR011961">
    <property type="entry name" value="RimM"/>
</dbReference>
<keyword evidence="2 5" id="KW-0690">Ribosome biogenesis</keyword>
<feature type="domain" description="Ribosome maturation factor RimM PRC barrel" evidence="7">
    <location>
        <begin position="128"/>
        <end position="194"/>
    </location>
</feature>
<evidence type="ECO:0000259" key="6">
    <source>
        <dbReference type="Pfam" id="PF01782"/>
    </source>
</evidence>
<comment type="caution">
    <text evidence="8">The sequence shown here is derived from an EMBL/GenBank/DDBJ whole genome shotgun (WGS) entry which is preliminary data.</text>
</comment>
<sequence length="201" mass="23414">MYHFLFVHIRSFQQRQQVSDDTKNIAMTKEDCFELGKITKTHGLKGEVILWLDVDFPEDYEDLESLFLEVKGELVPYFIESYRLSGNRAIVHFEDIDTFEKAEGMINLQAFLPLDELPELENDQFYYHEIIGYQIVDKNLGNLGTVQTVHSMQAQDLLVMDYKGKEVLIPVIDEIVLQAEKEQKILHVNLPEGLLEVYLED</sequence>
<feature type="domain" description="RimM N-terminal" evidence="6">
    <location>
        <begin position="35"/>
        <end position="113"/>
    </location>
</feature>
<protein>
    <recommendedName>
        <fullName evidence="5">Ribosome maturation factor RimM</fullName>
    </recommendedName>
</protein>
<dbReference type="NCBIfam" id="TIGR02273">
    <property type="entry name" value="16S_RimM"/>
    <property type="match status" value="1"/>
</dbReference>
<dbReference type="PANTHER" id="PTHR33692">
    <property type="entry name" value="RIBOSOME MATURATION FACTOR RIMM"/>
    <property type="match status" value="1"/>
</dbReference>
<evidence type="ECO:0000256" key="5">
    <source>
        <dbReference type="HAMAP-Rule" id="MF_00014"/>
    </source>
</evidence>
<evidence type="ECO:0000256" key="3">
    <source>
        <dbReference type="ARBA" id="ARBA00022552"/>
    </source>
</evidence>
<organism evidence="8 9">
    <name type="scientific">Arcicella rosea</name>
    <dbReference type="NCBI Taxonomy" id="502909"/>
    <lineage>
        <taxon>Bacteria</taxon>
        <taxon>Pseudomonadati</taxon>
        <taxon>Bacteroidota</taxon>
        <taxon>Cytophagia</taxon>
        <taxon>Cytophagales</taxon>
        <taxon>Flectobacillaceae</taxon>
        <taxon>Arcicella</taxon>
    </lineage>
</organism>
<dbReference type="EMBL" id="JACHKT010000030">
    <property type="protein sequence ID" value="MBB6004818.1"/>
    <property type="molecule type" value="Genomic_DNA"/>
</dbReference>
<dbReference type="InterPro" id="IPR011033">
    <property type="entry name" value="PRC_barrel-like_sf"/>
</dbReference>
<evidence type="ECO:0000256" key="2">
    <source>
        <dbReference type="ARBA" id="ARBA00022517"/>
    </source>
</evidence>
<dbReference type="GO" id="GO:0005840">
    <property type="term" value="C:ribosome"/>
    <property type="evidence" value="ECO:0007669"/>
    <property type="project" value="InterPro"/>
</dbReference>
<comment type="similarity">
    <text evidence="5">Belongs to the RimM family.</text>
</comment>
<dbReference type="Proteomes" id="UP000524404">
    <property type="component" value="Unassembled WGS sequence"/>
</dbReference>
<evidence type="ECO:0000313" key="8">
    <source>
        <dbReference type="EMBL" id="MBB6004818.1"/>
    </source>
</evidence>
<dbReference type="GO" id="GO:0043022">
    <property type="term" value="F:ribosome binding"/>
    <property type="evidence" value="ECO:0007669"/>
    <property type="project" value="InterPro"/>
</dbReference>
<keyword evidence="9" id="KW-1185">Reference proteome</keyword>
<keyword evidence="4 5" id="KW-0143">Chaperone</keyword>